<reference evidence="1" key="2">
    <citation type="journal article" date="2022" name="Elife">
        <title>Obligate sexual reproduction of a homothallic fungus closely related to the Cryptococcus pathogenic species complex.</title>
        <authorList>
            <person name="Passer A.R."/>
            <person name="Clancey S.A."/>
            <person name="Shea T."/>
            <person name="David-Palma M."/>
            <person name="Averette A.F."/>
            <person name="Boekhout T."/>
            <person name="Porcel B.M."/>
            <person name="Nowrousian M."/>
            <person name="Cuomo C.A."/>
            <person name="Sun S."/>
            <person name="Heitman J."/>
            <person name="Coelho M.A."/>
        </authorList>
    </citation>
    <scope>NUCLEOTIDE SEQUENCE</scope>
    <source>
        <strain evidence="1">CBS 7841</strain>
    </source>
</reference>
<reference evidence="1" key="3">
    <citation type="submission" date="2024-01" db="EMBL/GenBank/DDBJ databases">
        <authorList>
            <person name="Coelho M.A."/>
            <person name="David-Palma M."/>
            <person name="Shea T."/>
            <person name="Sun S."/>
            <person name="Cuomo C.A."/>
            <person name="Heitman J."/>
        </authorList>
    </citation>
    <scope>NUCLEOTIDE SEQUENCE</scope>
    <source>
        <strain evidence="1">CBS 7841</strain>
    </source>
</reference>
<reference evidence="1" key="1">
    <citation type="submission" date="2016-06" db="EMBL/GenBank/DDBJ databases">
        <authorList>
            <person name="Cuomo C."/>
            <person name="Litvintseva A."/>
            <person name="Heitman J."/>
            <person name="Chen Y."/>
            <person name="Sun S."/>
            <person name="Springer D."/>
            <person name="Dromer F."/>
            <person name="Young S."/>
            <person name="Zeng Q."/>
            <person name="Chapman S."/>
            <person name="Gujja S."/>
            <person name="Saif S."/>
            <person name="Birren B."/>
        </authorList>
    </citation>
    <scope>NUCLEOTIDE SEQUENCE</scope>
    <source>
        <strain evidence="1">CBS 7841</strain>
    </source>
</reference>
<gene>
    <name evidence="1" type="ORF">L203_102384</name>
</gene>
<dbReference type="GeneID" id="91086596"/>
<dbReference type="Proteomes" id="UP000094043">
    <property type="component" value="Chromosome 3"/>
</dbReference>
<evidence type="ECO:0000313" key="1">
    <source>
        <dbReference type="EMBL" id="WVN87207.1"/>
    </source>
</evidence>
<keyword evidence="2" id="KW-1185">Reference proteome</keyword>
<organism evidence="1 2">
    <name type="scientific">Cryptococcus depauperatus CBS 7841</name>
    <dbReference type="NCBI Taxonomy" id="1295531"/>
    <lineage>
        <taxon>Eukaryota</taxon>
        <taxon>Fungi</taxon>
        <taxon>Dikarya</taxon>
        <taxon>Basidiomycota</taxon>
        <taxon>Agaricomycotina</taxon>
        <taxon>Tremellomycetes</taxon>
        <taxon>Tremellales</taxon>
        <taxon>Cryptococcaceae</taxon>
        <taxon>Cryptococcus</taxon>
    </lineage>
</organism>
<dbReference type="AlphaFoldDB" id="A0AAJ8JRU3"/>
<dbReference type="EMBL" id="CP143786">
    <property type="protein sequence ID" value="WVN87207.1"/>
    <property type="molecule type" value="Genomic_DNA"/>
</dbReference>
<proteinExistence type="predicted"/>
<name>A0AAJ8JRU3_9TREE</name>
<accession>A0AAJ8JRU3</accession>
<dbReference type="RefSeq" id="XP_066067907.1">
    <property type="nucleotide sequence ID" value="XM_066211810.1"/>
</dbReference>
<evidence type="ECO:0000313" key="2">
    <source>
        <dbReference type="Proteomes" id="UP000094043"/>
    </source>
</evidence>
<dbReference type="KEGG" id="cdep:91086596"/>
<sequence length="66" mass="7842">MTLLEWRCVYGSFYVFAGFRWYPKQSQVTHTCLTRLCLYGHVLPVRSNLQMTKVMTLKTMIYVFAI</sequence>
<protein>
    <submittedName>
        <fullName evidence="1">Uncharacterized protein</fullName>
    </submittedName>
</protein>